<evidence type="ECO:0000313" key="2">
    <source>
        <dbReference type="EMBL" id="GGL09953.1"/>
    </source>
</evidence>
<feature type="transmembrane region" description="Helical" evidence="1">
    <location>
        <begin position="20"/>
        <end position="37"/>
    </location>
</feature>
<dbReference type="EMBL" id="BMPE01000011">
    <property type="protein sequence ID" value="GGL09953.1"/>
    <property type="molecule type" value="Genomic_DNA"/>
</dbReference>
<comment type="caution">
    <text evidence="2">The sequence shown here is derived from an EMBL/GenBank/DDBJ whole genome shotgun (WGS) entry which is preliminary data.</text>
</comment>
<keyword evidence="1" id="KW-0472">Membrane</keyword>
<keyword evidence="3" id="KW-1185">Reference proteome</keyword>
<feature type="transmembrane region" description="Helical" evidence="1">
    <location>
        <begin position="44"/>
        <end position="65"/>
    </location>
</feature>
<accession>A0ABQ2FMI1</accession>
<gene>
    <name evidence="2" type="ORF">GCM10010844_30800</name>
</gene>
<evidence type="ECO:0000256" key="1">
    <source>
        <dbReference type="SAM" id="Phobius"/>
    </source>
</evidence>
<keyword evidence="1" id="KW-1133">Transmembrane helix</keyword>
<organism evidence="2 3">
    <name type="scientific">Deinococcus radiotolerans</name>
    <dbReference type="NCBI Taxonomy" id="1309407"/>
    <lineage>
        <taxon>Bacteria</taxon>
        <taxon>Thermotogati</taxon>
        <taxon>Deinococcota</taxon>
        <taxon>Deinococci</taxon>
        <taxon>Deinococcales</taxon>
        <taxon>Deinococcaceae</taxon>
        <taxon>Deinococcus</taxon>
    </lineage>
</organism>
<sequence>MGGAGPLFMTGGILRGMGALYLLVTLGFTALLLLLLLRPGAARGMAVWGLGALLPLLAALTVALLHR</sequence>
<keyword evidence="1" id="KW-0812">Transmembrane</keyword>
<dbReference type="Proteomes" id="UP000604341">
    <property type="component" value="Unassembled WGS sequence"/>
</dbReference>
<protein>
    <submittedName>
        <fullName evidence="2">Uncharacterized protein</fullName>
    </submittedName>
</protein>
<reference evidence="3" key="1">
    <citation type="journal article" date="2019" name="Int. J. Syst. Evol. Microbiol.">
        <title>The Global Catalogue of Microorganisms (GCM) 10K type strain sequencing project: providing services to taxonomists for standard genome sequencing and annotation.</title>
        <authorList>
            <consortium name="The Broad Institute Genomics Platform"/>
            <consortium name="The Broad Institute Genome Sequencing Center for Infectious Disease"/>
            <person name="Wu L."/>
            <person name="Ma J."/>
        </authorList>
    </citation>
    <scope>NUCLEOTIDE SEQUENCE [LARGE SCALE GENOMIC DNA]</scope>
    <source>
        <strain evidence="3">JCM 19173</strain>
    </source>
</reference>
<evidence type="ECO:0000313" key="3">
    <source>
        <dbReference type="Proteomes" id="UP000604341"/>
    </source>
</evidence>
<name>A0ABQ2FMI1_9DEIO</name>
<proteinExistence type="predicted"/>